<evidence type="ECO:0000313" key="3">
    <source>
        <dbReference type="EMBL" id="UYO39130.1"/>
    </source>
</evidence>
<dbReference type="Proteomes" id="UP000248134">
    <property type="component" value="Unassembled WGS sequence"/>
</dbReference>
<feature type="compositionally biased region" description="Basic residues" evidence="1">
    <location>
        <begin position="1"/>
        <end position="23"/>
    </location>
</feature>
<dbReference type="EMBL" id="QKQS01000007">
    <property type="protein sequence ID" value="PZA13064.1"/>
    <property type="molecule type" value="Genomic_DNA"/>
</dbReference>
<dbReference type="OrthoDB" id="8129784at2"/>
<accession>A0A2R4GZC8</accession>
<dbReference type="EMBL" id="CP076676">
    <property type="protein sequence ID" value="UYO39130.1"/>
    <property type="molecule type" value="Genomic_DNA"/>
</dbReference>
<feature type="region of interest" description="Disordered" evidence="1">
    <location>
        <begin position="1"/>
        <end position="42"/>
    </location>
</feature>
<dbReference type="AlphaFoldDB" id="A0A2R4GZC8"/>
<reference evidence="2 4" key="1">
    <citation type="submission" date="2018-06" db="EMBL/GenBank/DDBJ databases">
        <title>Draft Whole-Genome Sequence of the purple photosynthetic bacterium Rhodospeudomonas palustris XCP.</title>
        <authorList>
            <person name="Rayyan A."/>
            <person name="Meyer T.E."/>
            <person name="Kyndt J.A."/>
        </authorList>
    </citation>
    <scope>NUCLEOTIDE SEQUENCE [LARGE SCALE GENOMIC DNA]</scope>
    <source>
        <strain evidence="2 4">XCP</strain>
    </source>
</reference>
<dbReference type="GeneID" id="66895356"/>
<protein>
    <submittedName>
        <fullName evidence="2">Uncharacterized protein</fullName>
    </submittedName>
</protein>
<feature type="compositionally biased region" description="Low complexity" evidence="1">
    <location>
        <begin position="24"/>
        <end position="34"/>
    </location>
</feature>
<evidence type="ECO:0000256" key="1">
    <source>
        <dbReference type="SAM" id="MobiDB-lite"/>
    </source>
</evidence>
<evidence type="ECO:0000313" key="2">
    <source>
        <dbReference type="EMBL" id="PZA13064.1"/>
    </source>
</evidence>
<sequence>MAKKAKAKTAKTAAKSKKAKKVVTKAAAKTATKAKAAKKGKITRREYTKEDIKELKAHSKARTPVAEIARLTNRTVGSLRQKALKLGIGLGHQR</sequence>
<gene>
    <name evidence="2" type="ORF">DNX69_04740</name>
    <name evidence="3" type="ORF">KQX62_20825</name>
</gene>
<evidence type="ECO:0000313" key="4">
    <source>
        <dbReference type="Proteomes" id="UP000248134"/>
    </source>
</evidence>
<reference evidence="3" key="2">
    <citation type="journal article" date="2022" name="Biol. Control">
        <title>In silico genomic analysis of Rhodopseudomonas palustris strains revealed potential biocontrol agents and crop yield enhancers.</title>
        <authorList>
            <person name="Surachat K."/>
            <person name="Kantachote D."/>
            <person name="Deachamag P."/>
            <person name="Wonglapsuwan M."/>
        </authorList>
    </citation>
    <scope>NUCLEOTIDE SEQUENCE</scope>
    <source>
        <strain evidence="3">TLS06</strain>
    </source>
</reference>
<dbReference type="RefSeq" id="WP_011159765.1">
    <property type="nucleotide sequence ID" value="NZ_CP019966.1"/>
</dbReference>
<proteinExistence type="predicted"/>
<dbReference type="Proteomes" id="UP001163166">
    <property type="component" value="Chromosome"/>
</dbReference>
<name>A0A2R4GZC8_RHOPL</name>
<dbReference type="OMA" id="AKMMKRT"/>
<organism evidence="2 4">
    <name type="scientific">Rhodopseudomonas palustris</name>
    <dbReference type="NCBI Taxonomy" id="1076"/>
    <lineage>
        <taxon>Bacteria</taxon>
        <taxon>Pseudomonadati</taxon>
        <taxon>Pseudomonadota</taxon>
        <taxon>Alphaproteobacteria</taxon>
        <taxon>Hyphomicrobiales</taxon>
        <taxon>Nitrobacteraceae</taxon>
        <taxon>Rhodopseudomonas</taxon>
    </lineage>
</organism>